<keyword evidence="2 7" id="KW-0963">Cytoplasm</keyword>
<sequence>MSAPSPAVFLDRDGVINLDTGYTHKVEDLVILPGVAKGCRRLIEAGFKLVIVTNQSGIARGLYTKSDYQRFTERLLELLATQSVHFHGVYFCPHHQLGEIKQYSKDCDCRKPKPGMLLEASKDLSLDLSKSYMVGDRPSDLEAAVQAGVIGQVLIATGKVLTDEGIQKASFVADDFLAATDWILTNSK</sequence>
<gene>
    <name evidence="8" type="primary">gmhB</name>
    <name evidence="8" type="ORF">K0504_18195</name>
</gene>
<comment type="subcellular location">
    <subcellularLocation>
        <location evidence="1 7">Cytoplasm</location>
    </subcellularLocation>
</comment>
<keyword evidence="3" id="KW-0479">Metal-binding</keyword>
<dbReference type="PANTHER" id="PTHR42891:SF1">
    <property type="entry name" value="D-GLYCERO-BETA-D-MANNO-HEPTOSE-1,7-BISPHOSPHATE 7-PHOSPHATASE"/>
    <property type="match status" value="1"/>
</dbReference>
<dbReference type="InterPro" id="IPR036412">
    <property type="entry name" value="HAD-like_sf"/>
</dbReference>
<comment type="similarity">
    <text evidence="7">Belongs to the gmhB family.</text>
</comment>
<proteinExistence type="inferred from homology"/>
<protein>
    <recommendedName>
        <fullName evidence="6 7">D,D-heptose 1,7-bisphosphate phosphatase</fullName>
        <ecNumber evidence="7">3.1.3.-</ecNumber>
    </recommendedName>
</protein>
<dbReference type="EC" id="3.1.3.-" evidence="7"/>
<dbReference type="InterPro" id="IPR023214">
    <property type="entry name" value="HAD_sf"/>
</dbReference>
<evidence type="ECO:0000256" key="4">
    <source>
        <dbReference type="ARBA" id="ARBA00022801"/>
    </source>
</evidence>
<dbReference type="Gene3D" id="3.40.50.1000">
    <property type="entry name" value="HAD superfamily/HAD-like"/>
    <property type="match status" value="1"/>
</dbReference>
<evidence type="ECO:0000256" key="7">
    <source>
        <dbReference type="PIRNR" id="PIRNR004682"/>
    </source>
</evidence>
<dbReference type="InterPro" id="IPR006549">
    <property type="entry name" value="HAD-SF_hydro_IIIA"/>
</dbReference>
<dbReference type="InterPro" id="IPR004446">
    <property type="entry name" value="Heptose_bisP_phosphatase"/>
</dbReference>
<reference evidence="8" key="1">
    <citation type="submission" date="2021-07" db="EMBL/GenBank/DDBJ databases">
        <title>Neiella marina sp. nov., isolated from the intestinal content of sea cucumber Apostichopus japonicus.</title>
        <authorList>
            <person name="Bai X."/>
        </authorList>
    </citation>
    <scope>NUCLEOTIDE SEQUENCE</scope>
    <source>
        <strain evidence="8">126</strain>
    </source>
</reference>
<dbReference type="NCBIfam" id="TIGR01656">
    <property type="entry name" value="Histidinol-ppas"/>
    <property type="match status" value="1"/>
</dbReference>
<comment type="caution">
    <text evidence="8">The sequence shown here is derived from an EMBL/GenBank/DDBJ whole genome shotgun (WGS) entry which is preliminary data.</text>
</comment>
<dbReference type="PIRSF" id="PIRSF004682">
    <property type="entry name" value="GmhB"/>
    <property type="match status" value="1"/>
</dbReference>
<dbReference type="SUPFAM" id="SSF56784">
    <property type="entry name" value="HAD-like"/>
    <property type="match status" value="1"/>
</dbReference>
<evidence type="ECO:0000256" key="5">
    <source>
        <dbReference type="ARBA" id="ARBA00023277"/>
    </source>
</evidence>
<dbReference type="Pfam" id="PF13242">
    <property type="entry name" value="Hydrolase_like"/>
    <property type="match status" value="1"/>
</dbReference>
<accession>A0ABS7EKR8</accession>
<dbReference type="NCBIfam" id="NF006506">
    <property type="entry name" value="PRK08942.1"/>
    <property type="match status" value="1"/>
</dbReference>
<name>A0ABS7EKR8_9GAMM</name>
<dbReference type="EMBL" id="JAHZSS010000037">
    <property type="protein sequence ID" value="MBW8192966.1"/>
    <property type="molecule type" value="Genomic_DNA"/>
</dbReference>
<dbReference type="PANTHER" id="PTHR42891">
    <property type="entry name" value="D-GLYCERO-BETA-D-MANNO-HEPTOSE-1,7-BISPHOSPHATE 7-PHOSPHATASE"/>
    <property type="match status" value="1"/>
</dbReference>
<dbReference type="InterPro" id="IPR006543">
    <property type="entry name" value="Histidinol-phos"/>
</dbReference>
<dbReference type="NCBIfam" id="TIGR01662">
    <property type="entry name" value="HAD-SF-IIIA"/>
    <property type="match status" value="1"/>
</dbReference>
<dbReference type="RefSeq" id="WP_220105588.1">
    <property type="nucleotide sequence ID" value="NZ_JAHZSS010000037.1"/>
</dbReference>
<evidence type="ECO:0000256" key="2">
    <source>
        <dbReference type="ARBA" id="ARBA00022490"/>
    </source>
</evidence>
<dbReference type="NCBIfam" id="TIGR00213">
    <property type="entry name" value="GmhB_yaeD"/>
    <property type="match status" value="1"/>
</dbReference>
<evidence type="ECO:0000313" key="8">
    <source>
        <dbReference type="EMBL" id="MBW8192966.1"/>
    </source>
</evidence>
<keyword evidence="5 7" id="KW-0119">Carbohydrate metabolism</keyword>
<evidence type="ECO:0000256" key="6">
    <source>
        <dbReference type="ARBA" id="ARBA00031828"/>
    </source>
</evidence>
<organism evidence="8 9">
    <name type="scientific">Neiella holothuriorum</name>
    <dbReference type="NCBI Taxonomy" id="2870530"/>
    <lineage>
        <taxon>Bacteria</taxon>
        <taxon>Pseudomonadati</taxon>
        <taxon>Pseudomonadota</taxon>
        <taxon>Gammaproteobacteria</taxon>
        <taxon>Alteromonadales</taxon>
        <taxon>Echinimonadaceae</taxon>
        <taxon>Neiella</taxon>
    </lineage>
</organism>
<keyword evidence="4 7" id="KW-0378">Hydrolase</keyword>
<dbReference type="Proteomes" id="UP001166251">
    <property type="component" value="Unassembled WGS sequence"/>
</dbReference>
<keyword evidence="9" id="KW-1185">Reference proteome</keyword>
<dbReference type="GO" id="GO:0034200">
    <property type="term" value="F:D-glycero-beta-D-manno-heptose 1,7-bisphosphate 7-phosphatase activity"/>
    <property type="evidence" value="ECO:0007669"/>
    <property type="project" value="UniProtKB-EC"/>
</dbReference>
<evidence type="ECO:0000256" key="1">
    <source>
        <dbReference type="ARBA" id="ARBA00004496"/>
    </source>
</evidence>
<dbReference type="CDD" id="cd07503">
    <property type="entry name" value="HAD_HisB-N"/>
    <property type="match status" value="1"/>
</dbReference>
<evidence type="ECO:0000313" key="9">
    <source>
        <dbReference type="Proteomes" id="UP001166251"/>
    </source>
</evidence>
<evidence type="ECO:0000256" key="3">
    <source>
        <dbReference type="ARBA" id="ARBA00022723"/>
    </source>
</evidence>